<accession>A0A9W6GPT0</accession>
<dbReference type="Proteomes" id="UP001144471">
    <property type="component" value="Unassembled WGS sequence"/>
</dbReference>
<proteinExistence type="predicted"/>
<evidence type="ECO:0000313" key="1">
    <source>
        <dbReference type="EMBL" id="GLI57756.1"/>
    </source>
</evidence>
<comment type="caution">
    <text evidence="1">The sequence shown here is derived from an EMBL/GenBank/DDBJ whole genome shotgun (WGS) entry which is preliminary data.</text>
</comment>
<dbReference type="EMBL" id="BSDY01000023">
    <property type="protein sequence ID" value="GLI57756.1"/>
    <property type="molecule type" value="Genomic_DNA"/>
</dbReference>
<sequence length="65" mass="7487">MTKMLNQVGFYDVFMLYNGIEIYVGTWQGVTPNKACLLAKADLHDIKDEHSYDINKAAFKARKLF</sequence>
<reference evidence="1" key="1">
    <citation type="submission" date="2022-12" db="EMBL/GenBank/DDBJ databases">
        <title>Reference genome sequencing for broad-spectrum identification of bacterial and archaeal isolates by mass spectrometry.</title>
        <authorList>
            <person name="Sekiguchi Y."/>
            <person name="Tourlousse D.M."/>
        </authorList>
    </citation>
    <scope>NUCLEOTIDE SEQUENCE</scope>
    <source>
        <strain evidence="1">10succ1</strain>
    </source>
</reference>
<dbReference type="AlphaFoldDB" id="A0A9W6GPT0"/>
<protein>
    <submittedName>
        <fullName evidence="1">Uncharacterized protein</fullName>
    </submittedName>
</protein>
<keyword evidence="2" id="KW-1185">Reference proteome</keyword>
<dbReference type="RefSeq" id="WP_281837431.1">
    <property type="nucleotide sequence ID" value="NZ_BSDY01000023.1"/>
</dbReference>
<organism evidence="1 2">
    <name type="scientific">Propionigenium maris DSM 9537</name>
    <dbReference type="NCBI Taxonomy" id="1123000"/>
    <lineage>
        <taxon>Bacteria</taxon>
        <taxon>Fusobacteriati</taxon>
        <taxon>Fusobacteriota</taxon>
        <taxon>Fusobacteriia</taxon>
        <taxon>Fusobacteriales</taxon>
        <taxon>Fusobacteriaceae</taxon>
        <taxon>Propionigenium</taxon>
    </lineage>
</organism>
<name>A0A9W6GPT0_9FUSO</name>
<evidence type="ECO:0000313" key="2">
    <source>
        <dbReference type="Proteomes" id="UP001144471"/>
    </source>
</evidence>
<gene>
    <name evidence="1" type="ORF">PM10SUCC1_32700</name>
</gene>